<dbReference type="AlphaFoldDB" id="A0A9P4IGC5"/>
<feature type="compositionally biased region" description="Polar residues" evidence="1">
    <location>
        <begin position="110"/>
        <end position="139"/>
    </location>
</feature>
<gene>
    <name evidence="2" type="ORF">NA57DRAFT_76492</name>
</gene>
<feature type="region of interest" description="Disordered" evidence="1">
    <location>
        <begin position="61"/>
        <end position="83"/>
    </location>
</feature>
<protein>
    <recommendedName>
        <fullName evidence="4">Sialidase</fullName>
    </recommendedName>
</protein>
<keyword evidence="3" id="KW-1185">Reference proteome</keyword>
<reference evidence="2" key="1">
    <citation type="journal article" date="2020" name="Stud. Mycol.">
        <title>101 Dothideomycetes genomes: a test case for predicting lifestyles and emergence of pathogens.</title>
        <authorList>
            <person name="Haridas S."/>
            <person name="Albert R."/>
            <person name="Binder M."/>
            <person name="Bloem J."/>
            <person name="Labutti K."/>
            <person name="Salamov A."/>
            <person name="Andreopoulos B."/>
            <person name="Baker S."/>
            <person name="Barry K."/>
            <person name="Bills G."/>
            <person name="Bluhm B."/>
            <person name="Cannon C."/>
            <person name="Castanera R."/>
            <person name="Culley D."/>
            <person name="Daum C."/>
            <person name="Ezra D."/>
            <person name="Gonzalez J."/>
            <person name="Henrissat B."/>
            <person name="Kuo A."/>
            <person name="Liang C."/>
            <person name="Lipzen A."/>
            <person name="Lutzoni F."/>
            <person name="Magnuson J."/>
            <person name="Mondo S."/>
            <person name="Nolan M."/>
            <person name="Ohm R."/>
            <person name="Pangilinan J."/>
            <person name="Park H.-J."/>
            <person name="Ramirez L."/>
            <person name="Alfaro M."/>
            <person name="Sun H."/>
            <person name="Tritt A."/>
            <person name="Yoshinaga Y."/>
            <person name="Zwiers L.-H."/>
            <person name="Turgeon B."/>
            <person name="Goodwin S."/>
            <person name="Spatafora J."/>
            <person name="Crous P."/>
            <person name="Grigoriev I."/>
        </authorList>
    </citation>
    <scope>NUCLEOTIDE SEQUENCE</scope>
    <source>
        <strain evidence="2">CBS 133067</strain>
    </source>
</reference>
<feature type="compositionally biased region" description="Low complexity" evidence="1">
    <location>
        <begin position="144"/>
        <end position="155"/>
    </location>
</feature>
<organism evidence="2 3">
    <name type="scientific">Rhizodiscina lignyota</name>
    <dbReference type="NCBI Taxonomy" id="1504668"/>
    <lineage>
        <taxon>Eukaryota</taxon>
        <taxon>Fungi</taxon>
        <taxon>Dikarya</taxon>
        <taxon>Ascomycota</taxon>
        <taxon>Pezizomycotina</taxon>
        <taxon>Dothideomycetes</taxon>
        <taxon>Pleosporomycetidae</taxon>
        <taxon>Aulographales</taxon>
        <taxon>Rhizodiscinaceae</taxon>
        <taxon>Rhizodiscina</taxon>
    </lineage>
</organism>
<dbReference type="EMBL" id="ML978127">
    <property type="protein sequence ID" value="KAF2097681.1"/>
    <property type="molecule type" value="Genomic_DNA"/>
</dbReference>
<feature type="region of interest" description="Disordered" evidence="1">
    <location>
        <begin position="98"/>
        <end position="183"/>
    </location>
</feature>
<dbReference type="OrthoDB" id="5300765at2759"/>
<comment type="caution">
    <text evidence="2">The sequence shown here is derived from an EMBL/GenBank/DDBJ whole genome shotgun (WGS) entry which is preliminary data.</text>
</comment>
<feature type="compositionally biased region" description="Polar residues" evidence="1">
    <location>
        <begin position="25"/>
        <end position="36"/>
    </location>
</feature>
<sequence length="594" mass="65353">MYSFTHGAGSWYDSDASHHTSDSSPESLFTTSTARTTPPRESPVRQYGAVLLPKVRQQDQVTEPVAGAGPIRHRRNVSSASSYQNSVYHPYLQRPTLNCRGISPSKDSELQSPASHLSLAVSTSGQSPAHSGLGTTLTSPIEFPQPQQPQSRRSSLAPVRASSAGPTRGHSRSGSGSSLDELNLGRYGYPTYRQTPSYITSAAYPSTTVTAVPDPGIFNVMPSLSDSFQFPQQMSFPSIADFTFEPPAQPVSSLGSSSILNYLTTPNPSPALVRRITSSQRTITPHFWFDIRNLRSWNSFSMSAISSIPDLLHLIQLPVDNAFLPQPARPTSTQPESEGHLHEIYSDFFCAKINAALQMSQGNHHMLMRANKPNGTSRTQPDFISNYPTDMERTFQGELRGRVVGLVKAYDDWNTGMRSEGPQKKVDYLRGLAHLHRVMREHGCRYGFIITEIELLCVRAGGMGSGEAASTAGFDANTPIFGYLETSAPIQLSTHVQSTEDGSMPPLTAGLALWYLHMLAKDEPLPGHEGGLTWRMDVGGPVLRTRANCIDKDDWVPKPSLLEKREAKRHRGWIWPEDPFHRKELGGKKRGRAA</sequence>
<evidence type="ECO:0000256" key="1">
    <source>
        <dbReference type="SAM" id="MobiDB-lite"/>
    </source>
</evidence>
<evidence type="ECO:0000313" key="2">
    <source>
        <dbReference type="EMBL" id="KAF2097681.1"/>
    </source>
</evidence>
<proteinExistence type="predicted"/>
<evidence type="ECO:0000313" key="3">
    <source>
        <dbReference type="Proteomes" id="UP000799772"/>
    </source>
</evidence>
<name>A0A9P4IGC5_9PEZI</name>
<accession>A0A9P4IGC5</accession>
<feature type="region of interest" description="Disordered" evidence="1">
    <location>
        <begin position="1"/>
        <end position="46"/>
    </location>
</feature>
<evidence type="ECO:0008006" key="4">
    <source>
        <dbReference type="Google" id="ProtNLM"/>
    </source>
</evidence>
<dbReference type="Proteomes" id="UP000799772">
    <property type="component" value="Unassembled WGS sequence"/>
</dbReference>